<keyword evidence="1" id="KW-0812">Transmembrane</keyword>
<dbReference type="EMBL" id="FPIY01000004">
    <property type="protein sequence ID" value="SFW62128.1"/>
    <property type="molecule type" value="Genomic_DNA"/>
</dbReference>
<proteinExistence type="predicted"/>
<reference evidence="3" key="1">
    <citation type="submission" date="2016-11" db="EMBL/GenBank/DDBJ databases">
        <authorList>
            <person name="Varghese N."/>
            <person name="Submissions S."/>
        </authorList>
    </citation>
    <scope>NUCLEOTIDE SEQUENCE [LARGE SCALE GENOMIC DNA]</scope>
    <source>
        <strain evidence="3">DSM 24786</strain>
    </source>
</reference>
<evidence type="ECO:0000313" key="3">
    <source>
        <dbReference type="Proteomes" id="UP000183257"/>
    </source>
</evidence>
<protein>
    <recommendedName>
        <fullName evidence="4">DUF2975 domain-containing protein</fullName>
    </recommendedName>
</protein>
<keyword evidence="3" id="KW-1185">Reference proteome</keyword>
<gene>
    <name evidence="2" type="ORF">SAMN05660313_02899</name>
</gene>
<feature type="transmembrane region" description="Helical" evidence="1">
    <location>
        <begin position="12"/>
        <end position="36"/>
    </location>
</feature>
<evidence type="ECO:0000313" key="2">
    <source>
        <dbReference type="EMBL" id="SFW62128.1"/>
    </source>
</evidence>
<dbReference type="Pfam" id="PF11188">
    <property type="entry name" value="DUF2975"/>
    <property type="match status" value="1"/>
</dbReference>
<evidence type="ECO:0008006" key="4">
    <source>
        <dbReference type="Google" id="ProtNLM"/>
    </source>
</evidence>
<evidence type="ECO:0000256" key="1">
    <source>
        <dbReference type="SAM" id="Phobius"/>
    </source>
</evidence>
<dbReference type="RefSeq" id="WP_072304517.1">
    <property type="nucleotide sequence ID" value="NZ_FPIY01000004.1"/>
</dbReference>
<keyword evidence="1" id="KW-0472">Membrane</keyword>
<dbReference type="AlphaFoldDB" id="A0A1K1QQF7"/>
<dbReference type="STRING" id="76595.SAMN05660313_02899"/>
<organism evidence="2 3">
    <name type="scientific">Cellulophaga fucicola</name>
    <dbReference type="NCBI Taxonomy" id="76595"/>
    <lineage>
        <taxon>Bacteria</taxon>
        <taxon>Pseudomonadati</taxon>
        <taxon>Bacteroidota</taxon>
        <taxon>Flavobacteriia</taxon>
        <taxon>Flavobacteriales</taxon>
        <taxon>Flavobacteriaceae</taxon>
        <taxon>Cellulophaga</taxon>
    </lineage>
</organism>
<keyword evidence="1" id="KW-1133">Transmembrane helix</keyword>
<dbReference type="OrthoDB" id="1447642at2"/>
<sequence length="166" mass="18928">MKKTILFKTLIDILFFCLCLTSISALLVVPLGLGSINMDDQIVENWDLFSILIIGLSMISYALLIIGIYFLRKVARLMLNERYFQKNISLFLKKSGNFLIMSSIASILMLLIAFAKKILFSQTIELLYDSDKVLILFILIIGFFFNIQASIIKQSISLKQENDLTI</sequence>
<feature type="transmembrane region" description="Helical" evidence="1">
    <location>
        <begin position="48"/>
        <end position="71"/>
    </location>
</feature>
<accession>A0A1K1QQF7</accession>
<dbReference type="Proteomes" id="UP000183257">
    <property type="component" value="Unassembled WGS sequence"/>
</dbReference>
<dbReference type="InterPro" id="IPR021354">
    <property type="entry name" value="DUF2975"/>
</dbReference>
<feature type="transmembrane region" description="Helical" evidence="1">
    <location>
        <begin position="91"/>
        <end position="114"/>
    </location>
</feature>
<name>A0A1K1QQF7_9FLAO</name>
<feature type="transmembrane region" description="Helical" evidence="1">
    <location>
        <begin position="134"/>
        <end position="152"/>
    </location>
</feature>